<dbReference type="AlphaFoldDB" id="A0A4Z0GWC2"/>
<reference evidence="8 9" key="1">
    <citation type="submission" date="2019-03" db="EMBL/GenBank/DDBJ databases">
        <authorList>
            <person name="Gonzalez-Pimentel J.L."/>
        </authorList>
    </citation>
    <scope>NUCLEOTIDE SEQUENCE [LARGE SCALE GENOMIC DNA]</scope>
    <source>
        <strain evidence="8 9">JCM 31289</strain>
    </source>
</reference>
<dbReference type="OrthoDB" id="4336084at2"/>
<dbReference type="GO" id="GO:0003677">
    <property type="term" value="F:DNA binding"/>
    <property type="evidence" value="ECO:0007669"/>
    <property type="project" value="UniProtKB-UniRule"/>
</dbReference>
<dbReference type="Gene3D" id="1.25.40.10">
    <property type="entry name" value="Tetratricopeptide repeat domain"/>
    <property type="match status" value="1"/>
</dbReference>
<evidence type="ECO:0000256" key="4">
    <source>
        <dbReference type="ARBA" id="ARBA00023125"/>
    </source>
</evidence>
<dbReference type="RefSeq" id="WP_135340600.1">
    <property type="nucleotide sequence ID" value="NZ_JBHLTX010000055.1"/>
</dbReference>
<organism evidence="8 9">
    <name type="scientific">Streptomyces palmae</name>
    <dbReference type="NCBI Taxonomy" id="1701085"/>
    <lineage>
        <taxon>Bacteria</taxon>
        <taxon>Bacillati</taxon>
        <taxon>Actinomycetota</taxon>
        <taxon>Actinomycetes</taxon>
        <taxon>Kitasatosporales</taxon>
        <taxon>Streptomycetaceae</taxon>
        <taxon>Streptomyces</taxon>
    </lineage>
</organism>
<keyword evidence="4 6" id="KW-0238">DNA-binding</keyword>
<dbReference type="Pfam" id="PF03704">
    <property type="entry name" value="BTAD"/>
    <property type="match status" value="1"/>
</dbReference>
<gene>
    <name evidence="8" type="ORF">E4099_20760</name>
</gene>
<comment type="caution">
    <text evidence="8">The sequence shown here is derived from an EMBL/GenBank/DDBJ whole genome shotgun (WGS) entry which is preliminary data.</text>
</comment>
<evidence type="ECO:0000256" key="6">
    <source>
        <dbReference type="PROSITE-ProRule" id="PRU01091"/>
    </source>
</evidence>
<dbReference type="SMART" id="SM01043">
    <property type="entry name" value="BTAD"/>
    <property type="match status" value="1"/>
</dbReference>
<dbReference type="Proteomes" id="UP000297948">
    <property type="component" value="Unassembled WGS sequence"/>
</dbReference>
<protein>
    <submittedName>
        <fullName evidence="8">AfsR/SARP family transcriptional regulator</fullName>
    </submittedName>
</protein>
<evidence type="ECO:0000259" key="7">
    <source>
        <dbReference type="PROSITE" id="PS51755"/>
    </source>
</evidence>
<dbReference type="Gene3D" id="1.10.10.10">
    <property type="entry name" value="Winged helix-like DNA-binding domain superfamily/Winged helix DNA-binding domain"/>
    <property type="match status" value="1"/>
</dbReference>
<evidence type="ECO:0000256" key="2">
    <source>
        <dbReference type="ARBA" id="ARBA00023012"/>
    </source>
</evidence>
<keyword evidence="2" id="KW-0902">Two-component regulatory system</keyword>
<dbReference type="InterPro" id="IPR051677">
    <property type="entry name" value="AfsR-DnrI-RedD_regulator"/>
</dbReference>
<proteinExistence type="inferred from homology"/>
<dbReference type="InterPro" id="IPR001867">
    <property type="entry name" value="OmpR/PhoB-type_DNA-bd"/>
</dbReference>
<sequence length="255" mass="28381">MRYEILGPMRVVDGASITSLSARKIEVLLATLLVRAEQPVSAKELITEIWGERAPGQAQGALHVYVSQLRKFLRRPQTPVNPIVTVPTGYLLRLGPDELDFQVFQRLVGQGGAERKAGDTEAAYAAFEEAIALWRGPALDELRDGPIVNGFVCWAEQARLGCVESLVDAGLRLGRHREFVSYLYVQTEEHPLHEVFYRQLMLALYRSGCRADALSVYQSARTVLREELGLEPPCSLRDLHQAILVGDPELEAAFV</sequence>
<feature type="domain" description="OmpR/PhoB-type" evidence="7">
    <location>
        <begin position="1"/>
        <end position="94"/>
    </location>
</feature>
<dbReference type="GO" id="GO:0006355">
    <property type="term" value="P:regulation of DNA-templated transcription"/>
    <property type="evidence" value="ECO:0007669"/>
    <property type="project" value="InterPro"/>
</dbReference>
<dbReference type="InterPro" id="IPR011990">
    <property type="entry name" value="TPR-like_helical_dom_sf"/>
</dbReference>
<dbReference type="Pfam" id="PF00486">
    <property type="entry name" value="Trans_reg_C"/>
    <property type="match status" value="1"/>
</dbReference>
<evidence type="ECO:0000256" key="1">
    <source>
        <dbReference type="ARBA" id="ARBA00005820"/>
    </source>
</evidence>
<dbReference type="PROSITE" id="PS51755">
    <property type="entry name" value="OMPR_PHOB"/>
    <property type="match status" value="1"/>
</dbReference>
<dbReference type="CDD" id="cd15831">
    <property type="entry name" value="BTAD"/>
    <property type="match status" value="1"/>
</dbReference>
<dbReference type="SUPFAM" id="SSF48452">
    <property type="entry name" value="TPR-like"/>
    <property type="match status" value="1"/>
</dbReference>
<keyword evidence="3" id="KW-0805">Transcription regulation</keyword>
<dbReference type="PANTHER" id="PTHR35807">
    <property type="entry name" value="TRANSCRIPTIONAL REGULATOR REDD-RELATED"/>
    <property type="match status" value="1"/>
</dbReference>
<keyword evidence="9" id="KW-1185">Reference proteome</keyword>
<evidence type="ECO:0000256" key="3">
    <source>
        <dbReference type="ARBA" id="ARBA00023015"/>
    </source>
</evidence>
<feature type="DNA-binding region" description="OmpR/PhoB-type" evidence="6">
    <location>
        <begin position="1"/>
        <end position="94"/>
    </location>
</feature>
<dbReference type="EMBL" id="SRID01000213">
    <property type="protein sequence ID" value="TGB02056.1"/>
    <property type="molecule type" value="Genomic_DNA"/>
</dbReference>
<keyword evidence="5" id="KW-0804">Transcription</keyword>
<dbReference type="InterPro" id="IPR005158">
    <property type="entry name" value="BTAD"/>
</dbReference>
<dbReference type="SUPFAM" id="SSF46894">
    <property type="entry name" value="C-terminal effector domain of the bipartite response regulators"/>
    <property type="match status" value="1"/>
</dbReference>
<dbReference type="InterPro" id="IPR016032">
    <property type="entry name" value="Sig_transdc_resp-reg_C-effctor"/>
</dbReference>
<evidence type="ECO:0000313" key="9">
    <source>
        <dbReference type="Proteomes" id="UP000297948"/>
    </source>
</evidence>
<accession>A0A4Z0GWC2</accession>
<dbReference type="PANTHER" id="PTHR35807:SF1">
    <property type="entry name" value="TRANSCRIPTIONAL REGULATOR REDD"/>
    <property type="match status" value="1"/>
</dbReference>
<comment type="similarity">
    <text evidence="1">Belongs to the AfsR/DnrI/RedD regulatory family.</text>
</comment>
<name>A0A4Z0GWC2_9ACTN</name>
<evidence type="ECO:0000313" key="8">
    <source>
        <dbReference type="EMBL" id="TGB02056.1"/>
    </source>
</evidence>
<dbReference type="GO" id="GO:0000160">
    <property type="term" value="P:phosphorelay signal transduction system"/>
    <property type="evidence" value="ECO:0007669"/>
    <property type="project" value="UniProtKB-KW"/>
</dbReference>
<dbReference type="SMART" id="SM00862">
    <property type="entry name" value="Trans_reg_C"/>
    <property type="match status" value="1"/>
</dbReference>
<dbReference type="InterPro" id="IPR036388">
    <property type="entry name" value="WH-like_DNA-bd_sf"/>
</dbReference>
<evidence type="ECO:0000256" key="5">
    <source>
        <dbReference type="ARBA" id="ARBA00023163"/>
    </source>
</evidence>